<protein>
    <submittedName>
        <fullName evidence="2">F-box domain-containing protein</fullName>
    </submittedName>
</protein>
<dbReference type="AlphaFoldDB" id="A0A0M3I1D9"/>
<reference evidence="2" key="1">
    <citation type="submission" date="2017-02" db="UniProtKB">
        <authorList>
            <consortium name="WormBaseParasite"/>
        </authorList>
    </citation>
    <scope>IDENTIFICATION</scope>
</reference>
<accession>A0A0M3I1D9</accession>
<keyword evidence="1" id="KW-1185">Reference proteome</keyword>
<evidence type="ECO:0000313" key="2">
    <source>
        <dbReference type="WBParaSite" id="ALUE_0001008401-mRNA-1"/>
    </source>
</evidence>
<sequence>MVRRSNHRDLFRIEVRRMMEEVAQKFRSQLRPELGSDLINDGVEVVSAWPESKLGNRLTNCRGLLDLSPEILIKIFQYVGTMNPDDCISEELASTSKRNDNLKEEVERTIVKGMLNLRKVCRRFSFIIDSYAYYLPKFLLRGGIRIRSKPHNAEHGMVVIYRYGWKEKVTICTPVTDIPVRMSHFKVGGRLVIDDLFVDDDLITALTHVDLSKVKEVLFTRIVGAELRSETTMLTFLDQVRFAKSIRFFGNFCDDELFLNDPAINEVVERNGDNENSYLDASRLDAIYRKSVGTRRKQRDKARRRAFNKRIKRTAKEEPLD</sequence>
<name>A0A0M3I1D9_ASCLU</name>
<dbReference type="Proteomes" id="UP000036681">
    <property type="component" value="Unplaced"/>
</dbReference>
<evidence type="ECO:0000313" key="1">
    <source>
        <dbReference type="Proteomes" id="UP000036681"/>
    </source>
</evidence>
<proteinExistence type="predicted"/>
<organism evidence="1 2">
    <name type="scientific">Ascaris lumbricoides</name>
    <name type="common">Giant roundworm</name>
    <dbReference type="NCBI Taxonomy" id="6252"/>
    <lineage>
        <taxon>Eukaryota</taxon>
        <taxon>Metazoa</taxon>
        <taxon>Ecdysozoa</taxon>
        <taxon>Nematoda</taxon>
        <taxon>Chromadorea</taxon>
        <taxon>Rhabditida</taxon>
        <taxon>Spirurina</taxon>
        <taxon>Ascaridomorpha</taxon>
        <taxon>Ascaridoidea</taxon>
        <taxon>Ascarididae</taxon>
        <taxon>Ascaris</taxon>
    </lineage>
</organism>
<dbReference type="WBParaSite" id="ALUE_0001008401-mRNA-1">
    <property type="protein sequence ID" value="ALUE_0001008401-mRNA-1"/>
    <property type="gene ID" value="ALUE_0001008401"/>
</dbReference>